<dbReference type="PROSITE" id="PS51253">
    <property type="entry name" value="HTH_CENPB"/>
    <property type="match status" value="1"/>
</dbReference>
<dbReference type="SMART" id="SM00249">
    <property type="entry name" value="PHD"/>
    <property type="match status" value="1"/>
</dbReference>
<dbReference type="PANTHER" id="PTHR19303">
    <property type="entry name" value="TRANSPOSON"/>
    <property type="match status" value="1"/>
</dbReference>
<dbReference type="InterPro" id="IPR004875">
    <property type="entry name" value="DDE_SF_endonuclease_dom"/>
</dbReference>
<dbReference type="Gene3D" id="3.30.40.10">
    <property type="entry name" value="Zinc/RING finger domain, C3HC4 (zinc finger)"/>
    <property type="match status" value="1"/>
</dbReference>
<dbReference type="InterPro" id="IPR013083">
    <property type="entry name" value="Znf_RING/FYVE/PHD"/>
</dbReference>
<evidence type="ECO:0000313" key="8">
    <source>
        <dbReference type="EMBL" id="MBW12516.1"/>
    </source>
</evidence>
<dbReference type="Pfam" id="PF03221">
    <property type="entry name" value="HTH_Tnp_Tc5"/>
    <property type="match status" value="1"/>
</dbReference>
<dbReference type="EMBL" id="GFXV01000711">
    <property type="protein sequence ID" value="MBW12516.1"/>
    <property type="molecule type" value="Transcribed_RNA"/>
</dbReference>
<dbReference type="AlphaFoldDB" id="A0A2H8TEI8"/>
<dbReference type="Pfam" id="PF05225">
    <property type="entry name" value="HTH_psq"/>
    <property type="match status" value="1"/>
</dbReference>
<keyword evidence="4" id="KW-0862">Zinc</keyword>
<dbReference type="GO" id="GO:0005634">
    <property type="term" value="C:nucleus"/>
    <property type="evidence" value="ECO:0007669"/>
    <property type="project" value="UniProtKB-SubCell"/>
</dbReference>
<dbReference type="InterPro" id="IPR006600">
    <property type="entry name" value="HTH_CenpB_DNA-bd_dom"/>
</dbReference>
<dbReference type="InterPro" id="IPR001965">
    <property type="entry name" value="Znf_PHD"/>
</dbReference>
<dbReference type="SUPFAM" id="SSF46689">
    <property type="entry name" value="Homeodomain-like"/>
    <property type="match status" value="1"/>
</dbReference>
<dbReference type="Gene3D" id="1.10.10.60">
    <property type="entry name" value="Homeodomain-like"/>
    <property type="match status" value="1"/>
</dbReference>
<dbReference type="GO" id="GO:0003677">
    <property type="term" value="F:DNA binding"/>
    <property type="evidence" value="ECO:0007669"/>
    <property type="project" value="UniProtKB-KW"/>
</dbReference>
<dbReference type="Pfam" id="PF03184">
    <property type="entry name" value="DDE_1"/>
    <property type="match status" value="1"/>
</dbReference>
<dbReference type="PANTHER" id="PTHR19303:SF71">
    <property type="entry name" value="ZINC FINGER PHD-TYPE DOMAIN-CONTAINING PROTEIN"/>
    <property type="match status" value="1"/>
</dbReference>
<feature type="domain" description="HTH CENPB-type" evidence="7">
    <location>
        <begin position="67"/>
        <end position="144"/>
    </location>
</feature>
<evidence type="ECO:0000256" key="4">
    <source>
        <dbReference type="ARBA" id="ARBA00022833"/>
    </source>
</evidence>
<sequence>MVRNYVRKTKRQSWTEESMKNAIMVCVNKEMGYRKAASAFDVPQSTLERRVKVYLESGNKTNAFSKGLGKYKTVFNSEQEIELVEYIKSMEARLFGLTSLELRGLAFQLAEKNNLMHPFEKDNLKAGKDWLYGFMKRHADLSLRQPEATSAARASGFNQVAVGKFYALLTDVVDKYKLTASQIFNVDETGISCVPKSQSKIIACRGRRQVGTLTSAERGQTITVEICMGADGSYMPPMLIFPRVRAKPELIDGGPPGSWAEVHPSGWIQTDLFLKWFDKFILFSRASQTNKVLLLLDGHSTHTKSIQLIDRARDAGVILLCFPPHCTHKLQPLDVGFMKPLSVYYCDEVKKWLREHANEHRVVTQFQIASLFGKAYIKASTMSTAINAFRATGIWPVDSNIFNEHDFLASAATDIDLGDTISVNNQLNITDMNTIQVEVSDPSQKENVATDITTKQNSPGCSYWQNNAEKVFPVSSPEEIQPIPKSSKTTARCSKRRGKTAILTDSPYKNELLAANANSKPQTAKRSLFKNKNKTKKIRRVKTKEPVSSDVDENCLYCGESYSISVDGWIQCSKCNLWAHCLCAGIDEKDKDALLTCELCS</sequence>
<keyword evidence="5" id="KW-0238">DNA-binding</keyword>
<keyword evidence="3" id="KW-0863">Zinc-finger</keyword>
<keyword evidence="6" id="KW-0539">Nucleus</keyword>
<reference evidence="8" key="1">
    <citation type="submission" date="2017-10" db="EMBL/GenBank/DDBJ databases">
        <title>Transcriptome Assembly of Sugarcane Aphid Adults.</title>
        <authorList>
            <person name="Scully E.D."/>
            <person name="Palmer N.A."/>
            <person name="Geib S.M."/>
            <person name="Sarath G."/>
            <person name="Sattler S.E."/>
        </authorList>
    </citation>
    <scope>NUCLEOTIDE SEQUENCE</scope>
    <source>
        <tissue evidence="8">Whole body</tissue>
    </source>
</reference>
<organism evidence="8">
    <name type="scientific">Melanaphis sacchari</name>
    <dbReference type="NCBI Taxonomy" id="742174"/>
    <lineage>
        <taxon>Eukaryota</taxon>
        <taxon>Metazoa</taxon>
        <taxon>Ecdysozoa</taxon>
        <taxon>Arthropoda</taxon>
        <taxon>Hexapoda</taxon>
        <taxon>Insecta</taxon>
        <taxon>Pterygota</taxon>
        <taxon>Neoptera</taxon>
        <taxon>Paraneoptera</taxon>
        <taxon>Hemiptera</taxon>
        <taxon>Sternorrhyncha</taxon>
        <taxon>Aphidomorpha</taxon>
        <taxon>Aphidoidea</taxon>
        <taxon>Aphididae</taxon>
        <taxon>Aphidini</taxon>
        <taxon>Melanaphis</taxon>
    </lineage>
</organism>
<gene>
    <name evidence="8" type="primary">Pogk_0</name>
</gene>
<protein>
    <submittedName>
        <fullName evidence="8">Pogo transposable element with KRAB domain</fullName>
    </submittedName>
</protein>
<evidence type="ECO:0000256" key="6">
    <source>
        <dbReference type="ARBA" id="ARBA00023242"/>
    </source>
</evidence>
<dbReference type="SUPFAM" id="SSF57903">
    <property type="entry name" value="FYVE/PHD zinc finger"/>
    <property type="match status" value="1"/>
</dbReference>
<keyword evidence="2" id="KW-0479">Metal-binding</keyword>
<proteinExistence type="predicted"/>
<dbReference type="InterPro" id="IPR009057">
    <property type="entry name" value="Homeodomain-like_sf"/>
</dbReference>
<dbReference type="CDD" id="cd15517">
    <property type="entry name" value="PHD_TCF19_like"/>
    <property type="match status" value="1"/>
</dbReference>
<comment type="subcellular location">
    <subcellularLocation>
        <location evidence="1">Nucleus</location>
    </subcellularLocation>
</comment>
<dbReference type="GO" id="GO:0008270">
    <property type="term" value="F:zinc ion binding"/>
    <property type="evidence" value="ECO:0007669"/>
    <property type="project" value="UniProtKB-KW"/>
</dbReference>
<evidence type="ECO:0000256" key="2">
    <source>
        <dbReference type="ARBA" id="ARBA00022723"/>
    </source>
</evidence>
<name>A0A2H8TEI8_9HEMI</name>
<dbReference type="InterPro" id="IPR011011">
    <property type="entry name" value="Znf_FYVE_PHD"/>
</dbReference>
<evidence type="ECO:0000259" key="7">
    <source>
        <dbReference type="PROSITE" id="PS51253"/>
    </source>
</evidence>
<accession>A0A2H8TEI8</accession>
<dbReference type="OrthoDB" id="6606073at2759"/>
<evidence type="ECO:0000256" key="1">
    <source>
        <dbReference type="ARBA" id="ARBA00004123"/>
    </source>
</evidence>
<evidence type="ECO:0000256" key="3">
    <source>
        <dbReference type="ARBA" id="ARBA00022771"/>
    </source>
</evidence>
<evidence type="ECO:0000256" key="5">
    <source>
        <dbReference type="ARBA" id="ARBA00023125"/>
    </source>
</evidence>
<dbReference type="InterPro" id="IPR050863">
    <property type="entry name" value="CenT-Element_Derived"/>
</dbReference>
<dbReference type="InterPro" id="IPR007889">
    <property type="entry name" value="HTH_Psq"/>
</dbReference>